<dbReference type="InterPro" id="IPR027417">
    <property type="entry name" value="P-loop_NTPase"/>
</dbReference>
<proteinExistence type="predicted"/>
<dbReference type="GO" id="GO:0043138">
    <property type="term" value="F:3'-5' DNA helicase activity"/>
    <property type="evidence" value="ECO:0007669"/>
    <property type="project" value="TreeGrafter"/>
</dbReference>
<evidence type="ECO:0000259" key="7">
    <source>
        <dbReference type="PROSITE" id="PS51198"/>
    </source>
</evidence>
<protein>
    <recommendedName>
        <fullName evidence="5">DNA 3'-5' helicase II</fullName>
    </recommendedName>
</protein>
<dbReference type="PANTHER" id="PTHR11070:SF2">
    <property type="entry name" value="ATP-DEPENDENT DNA HELICASE SRS2"/>
    <property type="match status" value="1"/>
</dbReference>
<dbReference type="GO" id="GO:0005524">
    <property type="term" value="F:ATP binding"/>
    <property type="evidence" value="ECO:0007669"/>
    <property type="project" value="UniProtKB-UniRule"/>
</dbReference>
<dbReference type="InterPro" id="IPR014016">
    <property type="entry name" value="UvrD-like_ATP-bd"/>
</dbReference>
<evidence type="ECO:0000256" key="2">
    <source>
        <dbReference type="ARBA" id="ARBA00022801"/>
    </source>
</evidence>
<dbReference type="EMBL" id="AHIH01000005">
    <property type="protein sequence ID" value="EHN70050.1"/>
    <property type="molecule type" value="Genomic_DNA"/>
</dbReference>
<dbReference type="Proteomes" id="UP000004521">
    <property type="component" value="Chromosome I"/>
</dbReference>
<accession>A0AAV3ESX8</accession>
<dbReference type="Pfam" id="PF13245">
    <property type="entry name" value="AAA_19"/>
    <property type="match status" value="1"/>
</dbReference>
<evidence type="ECO:0000313" key="8">
    <source>
        <dbReference type="EMBL" id="EHN70050.1"/>
    </source>
</evidence>
<evidence type="ECO:0000256" key="3">
    <source>
        <dbReference type="ARBA" id="ARBA00022806"/>
    </source>
</evidence>
<evidence type="ECO:0000256" key="5">
    <source>
        <dbReference type="ARBA" id="ARBA00034923"/>
    </source>
</evidence>
<dbReference type="GO" id="GO:0000725">
    <property type="term" value="P:recombinational repair"/>
    <property type="evidence" value="ECO:0007669"/>
    <property type="project" value="TreeGrafter"/>
</dbReference>
<dbReference type="InterPro" id="IPR000212">
    <property type="entry name" value="DNA_helicase_UvrD/REP"/>
</dbReference>
<organism evidence="8 9">
    <name type="scientific">Aliivibrio fischeri SR5</name>
    <dbReference type="NCBI Taxonomy" id="1088719"/>
    <lineage>
        <taxon>Bacteria</taxon>
        <taxon>Pseudomonadati</taxon>
        <taxon>Pseudomonadota</taxon>
        <taxon>Gammaproteobacteria</taxon>
        <taxon>Vibrionales</taxon>
        <taxon>Vibrionaceae</taxon>
        <taxon>Aliivibrio</taxon>
    </lineage>
</organism>
<comment type="caution">
    <text evidence="8">The sequence shown here is derived from an EMBL/GenBank/DDBJ whole genome shotgun (WGS) entry which is preliminary data.</text>
</comment>
<dbReference type="GO" id="GO:0003677">
    <property type="term" value="F:DNA binding"/>
    <property type="evidence" value="ECO:0007669"/>
    <property type="project" value="InterPro"/>
</dbReference>
<evidence type="ECO:0000256" key="4">
    <source>
        <dbReference type="ARBA" id="ARBA00022840"/>
    </source>
</evidence>
<feature type="binding site" evidence="6">
    <location>
        <begin position="32"/>
        <end position="39"/>
    </location>
    <ligand>
        <name>ATP</name>
        <dbReference type="ChEBI" id="CHEBI:30616"/>
    </ligand>
</feature>
<dbReference type="RefSeq" id="WP_005419895.1">
    <property type="nucleotide sequence ID" value="NZ_CM001400.1"/>
</dbReference>
<dbReference type="Gene3D" id="3.40.50.300">
    <property type="entry name" value="P-loop containing nucleotide triphosphate hydrolases"/>
    <property type="match status" value="2"/>
</dbReference>
<sequence>MSRRIDSPDTESDASLKLLLEQQEKAAFIMVAGAGSGKTTSLIKALDYLKNEYGSDYRSQCKKIACITYTEVAVKEILEDLGESELFHISTIHSFLWAVIRPFKTDVVNWMVREINEKIIKAQDRIDAPRTRETTRVKLRLDIDRYRSQIPIVECVEEISYGTGGNFTEGILGHSDILKLVPQMIIDNVLLQKIIARKYPVILIDESQDTKPAFVDALKAIYETAETSFCLGFFGDPMQKIYMEGVGPINRESGWELIEKEENFRCPRSVLQVINNIRREDNDLQQTRGRMIQTPEGFESVEGSVNVFIFQQSEDNSTEIGRVREWLSESRQDPLWDEDGGNIRMLILVHRMAALRLNFNSIYSALNDNGTTSLKNGLLDGTSWVLLDFLKTILPIVDAKLRGDDFEVISLLRKKSSLFSQARLYGLDISEVLNRLVEDVEYLVSTMSSEEGSIRDLLVHLHARNTIDLDQRYIPYLTNNIEEDNEQERAAVQAFLNCPTNEILQYKKYIEEVSPFVTQQGVKGAQFERVLLVINDDEGNQNTFSYGKLLGYTNLSDRDNTNIESGKESVIERTRRLLYVCCSRAEKDLAIVIFVPDVQQAYDAVLATGYFEEDSIHTSLD</sequence>
<dbReference type="GO" id="GO:0016787">
    <property type="term" value="F:hydrolase activity"/>
    <property type="evidence" value="ECO:0007669"/>
    <property type="project" value="UniProtKB-UniRule"/>
</dbReference>
<dbReference type="SUPFAM" id="SSF52540">
    <property type="entry name" value="P-loop containing nucleoside triphosphate hydrolases"/>
    <property type="match status" value="1"/>
</dbReference>
<keyword evidence="4 6" id="KW-0067">ATP-binding</keyword>
<evidence type="ECO:0000256" key="6">
    <source>
        <dbReference type="PROSITE-ProRule" id="PRU00560"/>
    </source>
</evidence>
<dbReference type="PANTHER" id="PTHR11070">
    <property type="entry name" value="UVRD / RECB / PCRA DNA HELICASE FAMILY MEMBER"/>
    <property type="match status" value="1"/>
</dbReference>
<gene>
    <name evidence="8" type="ORF">VFSR5_1695</name>
</gene>
<feature type="domain" description="UvrD-like helicase ATP-binding" evidence="7">
    <location>
        <begin position="11"/>
        <end position="301"/>
    </location>
</feature>
<keyword evidence="2 6" id="KW-0378">Hydrolase</keyword>
<dbReference type="AlphaFoldDB" id="A0AAV3ESX8"/>
<keyword evidence="3 6" id="KW-0347">Helicase</keyword>
<name>A0AAV3ESX8_ALIFS</name>
<keyword evidence="1 6" id="KW-0547">Nucleotide-binding</keyword>
<dbReference type="PROSITE" id="PS51198">
    <property type="entry name" value="UVRD_HELICASE_ATP_BIND"/>
    <property type="match status" value="1"/>
</dbReference>
<evidence type="ECO:0000256" key="1">
    <source>
        <dbReference type="ARBA" id="ARBA00022741"/>
    </source>
</evidence>
<reference evidence="8 9" key="1">
    <citation type="journal article" date="2012" name="J. Bacteriol.">
        <title>Draft Genome Sequence of Vibrio fischeri SR5, a Strain Isolated from the Light Organ of the Mediterranean Squid Sepiola robusta.</title>
        <authorList>
            <person name="Gyllborg M.C."/>
            <person name="Sahl J.W."/>
            <person name="Cronin D.C.III."/>
            <person name="Rasko D.A."/>
            <person name="Mandel M.J."/>
        </authorList>
    </citation>
    <scope>NUCLEOTIDE SEQUENCE [LARGE SCALE GENOMIC DNA]</scope>
    <source>
        <strain evidence="8 9">SR5</strain>
    </source>
</reference>
<evidence type="ECO:0000313" key="9">
    <source>
        <dbReference type="Proteomes" id="UP000004521"/>
    </source>
</evidence>